<dbReference type="Proteomes" id="UP000580250">
    <property type="component" value="Unassembled WGS sequence"/>
</dbReference>
<dbReference type="AlphaFoldDB" id="A0A6V7W3F7"/>
<evidence type="ECO:0000313" key="4">
    <source>
        <dbReference type="Proteomes" id="UP000580250"/>
    </source>
</evidence>
<evidence type="ECO:0000256" key="2">
    <source>
        <dbReference type="SAM" id="Phobius"/>
    </source>
</evidence>
<keyword evidence="2" id="KW-0472">Membrane</keyword>
<protein>
    <submittedName>
        <fullName evidence="3">Uncharacterized protein</fullName>
    </submittedName>
</protein>
<sequence>MFFYLIRQEEFKDGSGTRKSSSFLRSSTTNILPTLFASLVFLFLLGQVKSDDGGDGIPVGFFNHTLKDKMVTLAEGTVEVNETNLELFTNHSGACEVTFEGNFIVLHYKRESRAARKGCTVDLLTNLHNMIYFTTEVKHSDVIEKCLGKCKRSNFLHGSSDNLLPFAYSTTEDRNIMELTNGPIYKENLTCYDNVKCYNNGGRCMPWTSLEVAWIKCKDKVYAHTHPIGEVEAHWRKHKMYDNETELFFNLNVTKNGNFIMDFDGQIMDYSKSEYHAVCVPEEEGIAKPVTWEIKGTLLNSNYTNLLVFHMLPQKASRKHIDGQIRKDDLPDGPKCDELSIKFHVDNYILLTNEDFITPSTTTTATTTKLPEPTKSDDREVPFENPEIPFGFFNHTLKDEMVTLAERVGEVNKDNISLYTKHPGACEVTLKDNFIVLHYKKESKATKNGCTVDLLSGLHNMIKFETGVKNKGGIVKCLGKCSSEDLPFNGSSANLLPFGYSTTRDKNITKLKVNGPLYNMSEDCHNRDECGKSAECMRWTSLEAAWTTCNNKFFAHAHPSKDKYCNCLILIIFLVGEVLAVWNTSTKFDAKAENLSFGLTITEKGNFIMKFRGQKMNYSKSTKKAHCLPNDTFVAEPVTWKINGTTLKPKHNNLLVFHMLPQESARINSGDESNIRVPPKGPECDELFIKFNTKDYTLLGQKDPLPTTTTSPLPPTKTRITTPKRTSTSRKKPQTTTTTKATTTSDPGYGNFTIVATTTFIVAFLIFVGGTYCLYNVSADYSKMDKRFLLRGELHDIERAYPSSGLLRYKLLGANFWLLQSYGLPHGCLYNLPNTSIHPLLNTNLNLHWPSSHHFNHPLLLQPPEEEKPKDD</sequence>
<feature type="compositionally biased region" description="Low complexity" evidence="1">
    <location>
        <begin position="362"/>
        <end position="371"/>
    </location>
</feature>
<feature type="region of interest" description="Disordered" evidence="1">
    <location>
        <begin position="700"/>
        <end position="743"/>
    </location>
</feature>
<feature type="transmembrane region" description="Helical" evidence="2">
    <location>
        <begin position="752"/>
        <end position="777"/>
    </location>
</feature>
<gene>
    <name evidence="3" type="ORF">MENT_LOCUS33877</name>
</gene>
<keyword evidence="2" id="KW-1133">Transmembrane helix</keyword>
<feature type="region of interest" description="Disordered" evidence="1">
    <location>
        <begin position="362"/>
        <end position="381"/>
    </location>
</feature>
<feature type="compositionally biased region" description="Basic and acidic residues" evidence="1">
    <location>
        <begin position="372"/>
        <end position="381"/>
    </location>
</feature>
<reference evidence="3 4" key="1">
    <citation type="submission" date="2020-08" db="EMBL/GenBank/DDBJ databases">
        <authorList>
            <person name="Koutsovoulos G."/>
            <person name="Danchin GJ E."/>
        </authorList>
    </citation>
    <scope>NUCLEOTIDE SEQUENCE [LARGE SCALE GENOMIC DNA]</scope>
</reference>
<evidence type="ECO:0000256" key="1">
    <source>
        <dbReference type="SAM" id="MobiDB-lite"/>
    </source>
</evidence>
<dbReference type="OrthoDB" id="5906619at2759"/>
<evidence type="ECO:0000313" key="3">
    <source>
        <dbReference type="EMBL" id="CAD2181716.1"/>
    </source>
</evidence>
<accession>A0A6V7W3F7</accession>
<comment type="caution">
    <text evidence="3">The sequence shown here is derived from an EMBL/GenBank/DDBJ whole genome shotgun (WGS) entry which is preliminary data.</text>
</comment>
<feature type="compositionally biased region" description="Low complexity" evidence="1">
    <location>
        <begin position="734"/>
        <end position="743"/>
    </location>
</feature>
<keyword evidence="2" id="KW-0812">Transmembrane</keyword>
<feature type="compositionally biased region" description="Low complexity" evidence="1">
    <location>
        <begin position="704"/>
        <end position="726"/>
    </location>
</feature>
<name>A0A6V7W3F7_MELEN</name>
<dbReference type="EMBL" id="CAJEWN010000409">
    <property type="protein sequence ID" value="CAD2181716.1"/>
    <property type="molecule type" value="Genomic_DNA"/>
</dbReference>
<organism evidence="3 4">
    <name type="scientific">Meloidogyne enterolobii</name>
    <name type="common">Root-knot nematode worm</name>
    <name type="synonym">Meloidogyne mayaguensis</name>
    <dbReference type="NCBI Taxonomy" id="390850"/>
    <lineage>
        <taxon>Eukaryota</taxon>
        <taxon>Metazoa</taxon>
        <taxon>Ecdysozoa</taxon>
        <taxon>Nematoda</taxon>
        <taxon>Chromadorea</taxon>
        <taxon>Rhabditida</taxon>
        <taxon>Tylenchina</taxon>
        <taxon>Tylenchomorpha</taxon>
        <taxon>Tylenchoidea</taxon>
        <taxon>Meloidogynidae</taxon>
        <taxon>Meloidogyninae</taxon>
        <taxon>Meloidogyne</taxon>
    </lineage>
</organism>
<proteinExistence type="predicted"/>